<keyword evidence="2 6" id="KW-0812">Transmembrane</keyword>
<keyword evidence="9" id="KW-1185">Reference proteome</keyword>
<dbReference type="InterPro" id="IPR052337">
    <property type="entry name" value="SAT4-like"/>
</dbReference>
<proteinExistence type="inferred from homology"/>
<dbReference type="VEuPathDB" id="FungiDB:SAPIO_CDS8005"/>
<dbReference type="PANTHER" id="PTHR33048:SF146">
    <property type="entry name" value="INTEGRAL MEMBRANE PROTEIN"/>
    <property type="match status" value="1"/>
</dbReference>
<dbReference type="AlphaFoldDB" id="A0A084G0F2"/>
<accession>A0A084G0F2</accession>
<dbReference type="OrthoDB" id="5273647at2759"/>
<feature type="transmembrane region" description="Helical" evidence="6">
    <location>
        <begin position="133"/>
        <end position="155"/>
    </location>
</feature>
<dbReference type="GO" id="GO:0016020">
    <property type="term" value="C:membrane"/>
    <property type="evidence" value="ECO:0007669"/>
    <property type="project" value="UniProtKB-SubCell"/>
</dbReference>
<evidence type="ECO:0000256" key="4">
    <source>
        <dbReference type="ARBA" id="ARBA00023136"/>
    </source>
</evidence>
<dbReference type="RefSeq" id="XP_016640613.1">
    <property type="nucleotide sequence ID" value="XM_016789740.1"/>
</dbReference>
<feature type="transmembrane region" description="Helical" evidence="6">
    <location>
        <begin position="178"/>
        <end position="201"/>
    </location>
</feature>
<dbReference type="Proteomes" id="UP000028545">
    <property type="component" value="Unassembled WGS sequence"/>
</dbReference>
<dbReference type="HOGENOM" id="CLU_028200_2_1_1"/>
<dbReference type="KEGG" id="sapo:SAPIO_CDS8005"/>
<feature type="transmembrane region" description="Helical" evidence="6">
    <location>
        <begin position="102"/>
        <end position="121"/>
    </location>
</feature>
<dbReference type="InterPro" id="IPR049326">
    <property type="entry name" value="Rhodopsin_dom_fungi"/>
</dbReference>
<feature type="transmembrane region" description="Helical" evidence="6">
    <location>
        <begin position="247"/>
        <end position="272"/>
    </location>
</feature>
<evidence type="ECO:0000259" key="7">
    <source>
        <dbReference type="Pfam" id="PF20684"/>
    </source>
</evidence>
<comment type="similarity">
    <text evidence="5">Belongs to the SAT4 family.</text>
</comment>
<evidence type="ECO:0000256" key="5">
    <source>
        <dbReference type="ARBA" id="ARBA00038359"/>
    </source>
</evidence>
<feature type="transmembrane region" description="Helical" evidence="6">
    <location>
        <begin position="213"/>
        <end position="232"/>
    </location>
</feature>
<evidence type="ECO:0000256" key="1">
    <source>
        <dbReference type="ARBA" id="ARBA00004141"/>
    </source>
</evidence>
<feature type="transmembrane region" description="Helical" evidence="6">
    <location>
        <begin position="53"/>
        <end position="73"/>
    </location>
</feature>
<comment type="caution">
    <text evidence="8">The sequence shown here is derived from an EMBL/GenBank/DDBJ whole genome shotgun (WGS) entry which is preliminary data.</text>
</comment>
<dbReference type="EMBL" id="JOWA01000116">
    <property type="protein sequence ID" value="KEZ40814.1"/>
    <property type="molecule type" value="Genomic_DNA"/>
</dbReference>
<dbReference type="Pfam" id="PF20684">
    <property type="entry name" value="Fung_rhodopsin"/>
    <property type="match status" value="1"/>
</dbReference>
<dbReference type="PANTHER" id="PTHR33048">
    <property type="entry name" value="PTH11-LIKE INTEGRAL MEMBRANE PROTEIN (AFU_ORTHOLOGUE AFUA_5G11245)"/>
    <property type="match status" value="1"/>
</dbReference>
<evidence type="ECO:0000313" key="9">
    <source>
        <dbReference type="Proteomes" id="UP000028545"/>
    </source>
</evidence>
<evidence type="ECO:0000256" key="2">
    <source>
        <dbReference type="ARBA" id="ARBA00022692"/>
    </source>
</evidence>
<evidence type="ECO:0000256" key="6">
    <source>
        <dbReference type="SAM" id="Phobius"/>
    </source>
</evidence>
<dbReference type="GeneID" id="27727077"/>
<reference evidence="8 9" key="1">
    <citation type="journal article" date="2014" name="Genome Announc.">
        <title>Draft genome sequence of the pathogenic fungus Scedosporium apiospermum.</title>
        <authorList>
            <person name="Vandeputte P."/>
            <person name="Ghamrawi S."/>
            <person name="Rechenmann M."/>
            <person name="Iltis A."/>
            <person name="Giraud S."/>
            <person name="Fleury M."/>
            <person name="Thornton C."/>
            <person name="Delhaes L."/>
            <person name="Meyer W."/>
            <person name="Papon N."/>
            <person name="Bouchara J.P."/>
        </authorList>
    </citation>
    <scope>NUCLEOTIDE SEQUENCE [LARGE SCALE GENOMIC DNA]</scope>
    <source>
        <strain evidence="8 9">IHEM 14462</strain>
    </source>
</reference>
<dbReference type="OMA" id="CIVQTRY"/>
<organism evidence="8 9">
    <name type="scientific">Pseudallescheria apiosperma</name>
    <name type="common">Scedosporium apiospermum</name>
    <dbReference type="NCBI Taxonomy" id="563466"/>
    <lineage>
        <taxon>Eukaryota</taxon>
        <taxon>Fungi</taxon>
        <taxon>Dikarya</taxon>
        <taxon>Ascomycota</taxon>
        <taxon>Pezizomycotina</taxon>
        <taxon>Sordariomycetes</taxon>
        <taxon>Hypocreomycetidae</taxon>
        <taxon>Microascales</taxon>
        <taxon>Microascaceae</taxon>
        <taxon>Scedosporium</taxon>
    </lineage>
</organism>
<evidence type="ECO:0000256" key="3">
    <source>
        <dbReference type="ARBA" id="ARBA00022989"/>
    </source>
</evidence>
<comment type="subcellular location">
    <subcellularLocation>
        <location evidence="1">Membrane</location>
        <topology evidence="1">Multi-pass membrane protein</topology>
    </subcellularLocation>
</comment>
<keyword evidence="3 6" id="KW-1133">Transmembrane helix</keyword>
<keyword evidence="4 6" id="KW-0472">Membrane</keyword>
<protein>
    <recommendedName>
        <fullName evidence="7">Rhodopsin domain-containing protein</fullName>
    </recommendedName>
</protein>
<feature type="transmembrane region" description="Helical" evidence="6">
    <location>
        <begin position="20"/>
        <end position="41"/>
    </location>
</feature>
<name>A0A084G0F2_PSEDA</name>
<gene>
    <name evidence="8" type="ORF">SAPIO_CDS8005</name>
</gene>
<evidence type="ECO:0000313" key="8">
    <source>
        <dbReference type="EMBL" id="KEZ40814.1"/>
    </source>
</evidence>
<sequence length="393" mass="43310">MTWVINATEEVDRISQWRLIFAVCMVLTIVSAIIVTMRLRIRAKARGMATDDWMATLSLVFAVIYSIICIVQTKYGLGLPLVLRPKANLIPFTRVNYAGRPIYQVGISFFKIALLISYLRLFDGTNQKLYRKIIWATIVLVFLAHLGCALALVFACQPVDKSWNPTKEGTCLPPGPSFTGYAVVTIVSDVVVALLPIPVLLKLNVSRSKKIGLIGIFLLGLFTTLCSIMRYLQIDRIQNGDGNSTMLILWGVIEFNVGNMVSSLPFLAPVFLRKAKEYRTKHTHGYGSSGSRSRRIGKGSQLYKLSSLSKNGEAESSTVGNTGDKGTTAYVTGGFDKHSTSGSEEDILKKGNVTDERITPHHDPNSIVKSITYSVRVDDGTSSGERARYNAML</sequence>
<feature type="domain" description="Rhodopsin" evidence="7">
    <location>
        <begin position="38"/>
        <end position="271"/>
    </location>
</feature>